<name>A0A9J6P1W3_9CLOT</name>
<evidence type="ECO:0000256" key="5">
    <source>
        <dbReference type="ARBA" id="ARBA00022984"/>
    </source>
</evidence>
<proteinExistence type="inferred from homology"/>
<evidence type="ECO:0000256" key="2">
    <source>
        <dbReference type="ARBA" id="ARBA00022729"/>
    </source>
</evidence>
<feature type="binding site" evidence="8">
    <location>
        <position position="230"/>
    </location>
    <ligand>
        <name>substrate</name>
    </ligand>
</feature>
<evidence type="ECO:0000256" key="9">
    <source>
        <dbReference type="RuleBase" id="RU004016"/>
    </source>
</evidence>
<feature type="chain" id="PRO_5039896846" evidence="10">
    <location>
        <begin position="25"/>
        <end position="406"/>
    </location>
</feature>
<dbReference type="EMBL" id="JAGSOJ010000002">
    <property type="protein sequence ID" value="MCM1990607.1"/>
    <property type="molecule type" value="Genomic_DNA"/>
</dbReference>
<dbReference type="InterPro" id="IPR012338">
    <property type="entry name" value="Beta-lactam/transpept-like"/>
</dbReference>
<reference evidence="12" key="2">
    <citation type="submission" date="2021-04" db="EMBL/GenBank/DDBJ databases">
        <authorList>
            <person name="Dong X."/>
        </authorList>
    </citation>
    <scope>NUCLEOTIDE SEQUENCE</scope>
    <source>
        <strain evidence="12">ZWT</strain>
    </source>
</reference>
<dbReference type="Proteomes" id="UP001056429">
    <property type="component" value="Unassembled WGS sequence"/>
</dbReference>
<dbReference type="Gene3D" id="3.40.710.10">
    <property type="entry name" value="DD-peptidase/beta-lactamase superfamily"/>
    <property type="match status" value="1"/>
</dbReference>
<evidence type="ECO:0000256" key="8">
    <source>
        <dbReference type="PIRSR" id="PIRSR618044-2"/>
    </source>
</evidence>
<evidence type="ECO:0000256" key="7">
    <source>
        <dbReference type="PIRSR" id="PIRSR618044-1"/>
    </source>
</evidence>
<dbReference type="InterPro" id="IPR001967">
    <property type="entry name" value="Peptidase_S11_N"/>
</dbReference>
<sequence length="406" mass="46383">MKSIKKSLSLLLTIFVLTVNLAYADEETNETLNLSVTSAISYDMETREIIYTKNIDKKIYPASITKLMTALLLAENMKTTDMLVYTESAAQQPACSYRENIEYVAIGDKMRADYIMDVLLLYSGNDIAYVIADNVAGSTEKFIEMMNEKAKELGMENTHYETANGLDRDYPEHVTTAYDLVKLLTAAYENEWVRETMNKQKSIVKTLNTPSRTISNSNKNLNINGCIGGKTGYTDRAGRCLATIYERDGRKIISIVMKSNDIFGDTEKLADYSYNAKKVTYIPKGKIIETIKQTYNPLASVNVSKIAKIPIYLKENIKYYRNDITPEVTYNISNIDVWTLDNTKPVTTLTLTLRDYSQQYNTYSDFSIKDIIKTHVMEILNKLFPKIKFNKDHIQNIVDKPEFNYI</sequence>
<dbReference type="GO" id="GO:0006508">
    <property type="term" value="P:proteolysis"/>
    <property type="evidence" value="ECO:0007669"/>
    <property type="project" value="InterPro"/>
</dbReference>
<dbReference type="PANTHER" id="PTHR21581">
    <property type="entry name" value="D-ALANYL-D-ALANINE CARBOXYPEPTIDASE"/>
    <property type="match status" value="1"/>
</dbReference>
<dbReference type="PANTHER" id="PTHR21581:SF26">
    <property type="entry name" value="D-ALANYL-D-ALANINE ENDOPEPTIDASE"/>
    <property type="match status" value="1"/>
</dbReference>
<keyword evidence="6" id="KW-0961">Cell wall biogenesis/degradation</keyword>
<feature type="active site" description="Proton acceptor" evidence="7">
    <location>
        <position position="66"/>
    </location>
</feature>
<dbReference type="GO" id="GO:0009002">
    <property type="term" value="F:serine-type D-Ala-D-Ala carboxypeptidase activity"/>
    <property type="evidence" value="ECO:0007669"/>
    <property type="project" value="InterPro"/>
</dbReference>
<evidence type="ECO:0000259" key="11">
    <source>
        <dbReference type="Pfam" id="PF00768"/>
    </source>
</evidence>
<dbReference type="RefSeq" id="WP_250859677.1">
    <property type="nucleotide sequence ID" value="NZ_JAGSOJ010000002.1"/>
</dbReference>
<protein>
    <submittedName>
        <fullName evidence="12">Serine hydrolase</fullName>
    </submittedName>
</protein>
<evidence type="ECO:0000313" key="13">
    <source>
        <dbReference type="Proteomes" id="UP001056429"/>
    </source>
</evidence>
<comment type="similarity">
    <text evidence="1 9">Belongs to the peptidase S11 family.</text>
</comment>
<keyword evidence="13" id="KW-1185">Reference proteome</keyword>
<dbReference type="GO" id="GO:0008360">
    <property type="term" value="P:regulation of cell shape"/>
    <property type="evidence" value="ECO:0007669"/>
    <property type="project" value="UniProtKB-KW"/>
</dbReference>
<keyword evidence="4" id="KW-0133">Cell shape</keyword>
<dbReference type="AlphaFoldDB" id="A0A9J6P1W3"/>
<organism evidence="12 13">
    <name type="scientific">Oceanirhabdus seepicola</name>
    <dbReference type="NCBI Taxonomy" id="2828781"/>
    <lineage>
        <taxon>Bacteria</taxon>
        <taxon>Bacillati</taxon>
        <taxon>Bacillota</taxon>
        <taxon>Clostridia</taxon>
        <taxon>Eubacteriales</taxon>
        <taxon>Clostridiaceae</taxon>
        <taxon>Oceanirhabdus</taxon>
    </lineage>
</organism>
<dbReference type="GO" id="GO:0009252">
    <property type="term" value="P:peptidoglycan biosynthetic process"/>
    <property type="evidence" value="ECO:0007669"/>
    <property type="project" value="UniProtKB-KW"/>
</dbReference>
<keyword evidence="2 10" id="KW-0732">Signal</keyword>
<evidence type="ECO:0000256" key="3">
    <source>
        <dbReference type="ARBA" id="ARBA00022801"/>
    </source>
</evidence>
<gene>
    <name evidence="12" type="ORF">KDK92_12815</name>
</gene>
<feature type="active site" description="Acyl-ester intermediate" evidence="7">
    <location>
        <position position="63"/>
    </location>
</feature>
<feature type="domain" description="Peptidase S11 D-alanyl-D-alanine carboxypeptidase A N-terminal" evidence="11">
    <location>
        <begin position="29"/>
        <end position="259"/>
    </location>
</feature>
<dbReference type="InterPro" id="IPR018044">
    <property type="entry name" value="Peptidase_S11"/>
</dbReference>
<keyword evidence="5" id="KW-0573">Peptidoglycan synthesis</keyword>
<feature type="signal peptide" evidence="10">
    <location>
        <begin position="1"/>
        <end position="24"/>
    </location>
</feature>
<dbReference type="PRINTS" id="PR00725">
    <property type="entry name" value="DADACBPTASE1"/>
</dbReference>
<evidence type="ECO:0000256" key="1">
    <source>
        <dbReference type="ARBA" id="ARBA00007164"/>
    </source>
</evidence>
<keyword evidence="3 12" id="KW-0378">Hydrolase</keyword>
<dbReference type="GO" id="GO:0071555">
    <property type="term" value="P:cell wall organization"/>
    <property type="evidence" value="ECO:0007669"/>
    <property type="project" value="UniProtKB-KW"/>
</dbReference>
<evidence type="ECO:0000256" key="6">
    <source>
        <dbReference type="ARBA" id="ARBA00023316"/>
    </source>
</evidence>
<feature type="active site" evidence="7">
    <location>
        <position position="123"/>
    </location>
</feature>
<comment type="caution">
    <text evidence="12">The sequence shown here is derived from an EMBL/GenBank/DDBJ whole genome shotgun (WGS) entry which is preliminary data.</text>
</comment>
<dbReference type="Pfam" id="PF00768">
    <property type="entry name" value="Peptidase_S11"/>
    <property type="match status" value="1"/>
</dbReference>
<reference evidence="12" key="1">
    <citation type="journal article" date="2021" name="mSystems">
        <title>Bacteria and Archaea Synergistically Convert Glycine Betaine to Biogenic Methane in the Formosa Cold Seep of the South China Sea.</title>
        <authorList>
            <person name="Li L."/>
            <person name="Zhang W."/>
            <person name="Zhang S."/>
            <person name="Song L."/>
            <person name="Sun Q."/>
            <person name="Zhang H."/>
            <person name="Xiang H."/>
            <person name="Dong X."/>
        </authorList>
    </citation>
    <scope>NUCLEOTIDE SEQUENCE</scope>
    <source>
        <strain evidence="12">ZWT</strain>
    </source>
</reference>
<dbReference type="SUPFAM" id="SSF56601">
    <property type="entry name" value="beta-lactamase/transpeptidase-like"/>
    <property type="match status" value="1"/>
</dbReference>
<evidence type="ECO:0000256" key="4">
    <source>
        <dbReference type="ARBA" id="ARBA00022960"/>
    </source>
</evidence>
<evidence type="ECO:0000313" key="12">
    <source>
        <dbReference type="EMBL" id="MCM1990607.1"/>
    </source>
</evidence>
<evidence type="ECO:0000256" key="10">
    <source>
        <dbReference type="SAM" id="SignalP"/>
    </source>
</evidence>
<accession>A0A9J6P1W3</accession>